<name>A0A381WUU3_9ZZZZ</name>
<reference evidence="1" key="1">
    <citation type="submission" date="2018-05" db="EMBL/GenBank/DDBJ databases">
        <authorList>
            <person name="Lanie J.A."/>
            <person name="Ng W.-L."/>
            <person name="Kazmierczak K.M."/>
            <person name="Andrzejewski T.M."/>
            <person name="Davidsen T.M."/>
            <person name="Wayne K.J."/>
            <person name="Tettelin H."/>
            <person name="Glass J.I."/>
            <person name="Rusch D."/>
            <person name="Podicherti R."/>
            <person name="Tsui H.-C.T."/>
            <person name="Winkler M.E."/>
        </authorList>
    </citation>
    <scope>NUCLEOTIDE SEQUENCE</scope>
</reference>
<dbReference type="AlphaFoldDB" id="A0A381WUU3"/>
<evidence type="ECO:0008006" key="2">
    <source>
        <dbReference type="Google" id="ProtNLM"/>
    </source>
</evidence>
<protein>
    <recommendedName>
        <fullName evidence="2">DUF3179 domain-containing protein</fullName>
    </recommendedName>
</protein>
<accession>A0A381WUU3</accession>
<organism evidence="1">
    <name type="scientific">marine metagenome</name>
    <dbReference type="NCBI Taxonomy" id="408172"/>
    <lineage>
        <taxon>unclassified sequences</taxon>
        <taxon>metagenomes</taxon>
        <taxon>ecological metagenomes</taxon>
    </lineage>
</organism>
<dbReference type="InterPro" id="IPR021516">
    <property type="entry name" value="DUF3179"/>
</dbReference>
<evidence type="ECO:0000313" key="1">
    <source>
        <dbReference type="EMBL" id="SVA56296.1"/>
    </source>
</evidence>
<dbReference type="Pfam" id="PF11376">
    <property type="entry name" value="DUF3179"/>
    <property type="match status" value="1"/>
</dbReference>
<gene>
    <name evidence="1" type="ORF">METZ01_LOCUS109150</name>
</gene>
<proteinExistence type="predicted"/>
<sequence>MSLSSRFRAAAVIATVTVVVAVSGLVALRQSPAAHPSLDQFYLLTAVDDDVADAAIEVVGAHWRDGYAGILWDMLRFLRPPVEVLGVQSSVPEHPSARVFRRLVGVLENKTGQRHGNDILRWQQWIWQQPYLPHPEYATFKGRWYSQIDPGFGEFFPEGVESLIRLDEVDWGGVVPNGIPPLELPEHLSAAEATYLADDDIVFGFVVGDEARAYPKRILAWHEMAIDVVGGLDLTIVYCTLCGTVIPYESVADGRRIQFGTSGLLYRSNKLMFDGATKSLWNTLEGIPVVGSLVGSGLELTRRSVVTTTWGEWRRRHPDTTVLSLDTGYQRDYSEGAAYRDYFATDRLMFQVQASDDRLANKAEVVVMLLDDPAGGDRHPVALSVALLAQRPIFQAEVAGQAFVVVTSRFGASRVYDSTGRRFDRWADDSRVFDDEGRTWLVAEGELVSEEDPTVRLARLPAHRAFWFGWYAQFARTVLFQ</sequence>
<dbReference type="EMBL" id="UINC01012963">
    <property type="protein sequence ID" value="SVA56296.1"/>
    <property type="molecule type" value="Genomic_DNA"/>
</dbReference>